<feature type="transmembrane region" description="Helical" evidence="8">
    <location>
        <begin position="37"/>
        <end position="53"/>
    </location>
</feature>
<feature type="transmembrane region" description="Helical" evidence="8">
    <location>
        <begin position="307"/>
        <end position="336"/>
    </location>
</feature>
<gene>
    <name evidence="9" type="primary">yb1688</name>
    <name evidence="9" type="ORF">BUCNMO_097</name>
</gene>
<organism evidence="9 10">
    <name type="scientific">Buchnera aphidicola</name>
    <name type="common">Nipponaphis monzeni</name>
    <dbReference type="NCBI Taxonomy" id="2495405"/>
    <lineage>
        <taxon>Bacteria</taxon>
        <taxon>Pseudomonadati</taxon>
        <taxon>Pseudomonadota</taxon>
        <taxon>Gammaproteobacteria</taxon>
        <taxon>Enterobacterales</taxon>
        <taxon>Erwiniaceae</taxon>
        <taxon>Buchnera</taxon>
    </lineage>
</organism>
<dbReference type="OrthoDB" id="5298283at2"/>
<name>A0A455T9V6_9GAMM</name>
<comment type="subcellular location">
    <subcellularLocation>
        <location evidence="1">Cell membrane</location>
        <topology evidence="1">Multi-pass membrane protein</topology>
    </subcellularLocation>
</comment>
<keyword evidence="5 8" id="KW-0812">Transmembrane</keyword>
<evidence type="ECO:0000256" key="7">
    <source>
        <dbReference type="ARBA" id="ARBA00023136"/>
    </source>
</evidence>
<keyword evidence="10" id="KW-1185">Reference proteome</keyword>
<feature type="transmembrane region" description="Helical" evidence="8">
    <location>
        <begin position="214"/>
        <end position="235"/>
    </location>
</feature>
<evidence type="ECO:0000256" key="1">
    <source>
        <dbReference type="ARBA" id="ARBA00004651"/>
    </source>
</evidence>
<comment type="similarity">
    <text evidence="2">Belongs to the autoinducer-2 exporter (AI-2E) (TC 2.A.86) family.</text>
</comment>
<dbReference type="PANTHER" id="PTHR21716:SF67">
    <property type="entry name" value="TRANSPORT PROTEIN YDIK-RELATED"/>
    <property type="match status" value="1"/>
</dbReference>
<feature type="transmembrane region" description="Helical" evidence="8">
    <location>
        <begin position="12"/>
        <end position="31"/>
    </location>
</feature>
<evidence type="ECO:0000256" key="4">
    <source>
        <dbReference type="ARBA" id="ARBA00022475"/>
    </source>
</evidence>
<sequence length="371" mass="41718">MQNPKKNMDLPKVIFSLVFVICMIIASFWIVRPFVLGFIWASMIVIATWPFMIKLQSWFGGQRSFAVIIMTLSLLLLFIIPSVILVHIIINNSIPLIHLLSSGKFKFPTLIWLQDCPIIGNKLLHNYKKIINGGGNNIINQLQPYIGRTTEFFFIQASHFGRFIIHLGFMLVFSVILYWNGEKVTNIIRHVAFKLASQSGDAVVLLTGQVIRSVALGVVVTALLQGLLGWFGLIISGIPYSVLFMILTILFCLIQLGPLPILVPIAIWLYWNNNIIWGTFLLVWSGIICILDNILRPMLIKIGIDLPALLILSGVIGGILAFGIIGIFIGPVILIISYRMIASWMYEAPISKILVQHSTKKIPHKKKKTKY</sequence>
<evidence type="ECO:0000256" key="5">
    <source>
        <dbReference type="ARBA" id="ARBA00022692"/>
    </source>
</evidence>
<evidence type="ECO:0000313" key="9">
    <source>
        <dbReference type="EMBL" id="BBI01112.1"/>
    </source>
</evidence>
<evidence type="ECO:0000313" key="10">
    <source>
        <dbReference type="Proteomes" id="UP000317544"/>
    </source>
</evidence>
<dbReference type="EMBL" id="AP019379">
    <property type="protein sequence ID" value="BBI01112.1"/>
    <property type="molecule type" value="Genomic_DNA"/>
</dbReference>
<feature type="transmembrane region" description="Helical" evidence="8">
    <location>
        <begin position="242"/>
        <end position="269"/>
    </location>
</feature>
<feature type="transmembrane region" description="Helical" evidence="8">
    <location>
        <begin position="275"/>
        <end position="295"/>
    </location>
</feature>
<feature type="transmembrane region" description="Helical" evidence="8">
    <location>
        <begin position="65"/>
        <end position="90"/>
    </location>
</feature>
<feature type="transmembrane region" description="Helical" evidence="8">
    <location>
        <begin position="160"/>
        <end position="179"/>
    </location>
</feature>
<evidence type="ECO:0000256" key="6">
    <source>
        <dbReference type="ARBA" id="ARBA00022989"/>
    </source>
</evidence>
<accession>A0A455T9V6</accession>
<dbReference type="GO" id="GO:0005886">
    <property type="term" value="C:plasma membrane"/>
    <property type="evidence" value="ECO:0007669"/>
    <property type="project" value="UniProtKB-SubCell"/>
</dbReference>
<keyword evidence="3" id="KW-0813">Transport</keyword>
<dbReference type="AlphaFoldDB" id="A0A455T9V6"/>
<reference evidence="9 10" key="1">
    <citation type="journal article" date="2019" name="Proc. Natl. Acad. Sci. U.S.A.">
        <title>Exaggeration and cooption of innate immunity for social defense.</title>
        <authorList>
            <person name="Kutsukake M."/>
            <person name="Moriyama M."/>
            <person name="Shigenobu S."/>
            <person name="Meng X.-Y."/>
            <person name="Nikoh N."/>
            <person name="Noda C."/>
            <person name="Kobayashi S."/>
            <person name="Fukatsu T."/>
        </authorList>
    </citation>
    <scope>NUCLEOTIDE SEQUENCE [LARGE SCALE GENOMIC DNA]</scope>
    <source>
        <strain evidence="9 10">Nmo</strain>
    </source>
</reference>
<protein>
    <submittedName>
        <fullName evidence="9">Inner membrane protein</fullName>
    </submittedName>
</protein>
<proteinExistence type="inferred from homology"/>
<dbReference type="Pfam" id="PF01594">
    <property type="entry name" value="AI-2E_transport"/>
    <property type="match status" value="1"/>
</dbReference>
<dbReference type="Proteomes" id="UP000317544">
    <property type="component" value="Chromosome"/>
</dbReference>
<keyword evidence="4" id="KW-1003">Cell membrane</keyword>
<dbReference type="PANTHER" id="PTHR21716">
    <property type="entry name" value="TRANSMEMBRANE PROTEIN"/>
    <property type="match status" value="1"/>
</dbReference>
<evidence type="ECO:0000256" key="8">
    <source>
        <dbReference type="SAM" id="Phobius"/>
    </source>
</evidence>
<evidence type="ECO:0000256" key="2">
    <source>
        <dbReference type="ARBA" id="ARBA00009773"/>
    </source>
</evidence>
<dbReference type="RefSeq" id="WP_158344621.1">
    <property type="nucleotide sequence ID" value="NZ_AP019379.1"/>
</dbReference>
<evidence type="ECO:0000256" key="3">
    <source>
        <dbReference type="ARBA" id="ARBA00022448"/>
    </source>
</evidence>
<keyword evidence="7 8" id="KW-0472">Membrane</keyword>
<keyword evidence="6 8" id="KW-1133">Transmembrane helix</keyword>
<dbReference type="NCBIfam" id="NF008216">
    <property type="entry name" value="PRK10983.1"/>
    <property type="match status" value="1"/>
</dbReference>
<dbReference type="InterPro" id="IPR002549">
    <property type="entry name" value="AI-2E-like"/>
</dbReference>